<accession>A0ABD2QLD3</accession>
<organism evidence="2 3">
    <name type="scientific">Cichlidogyrus casuarinus</name>
    <dbReference type="NCBI Taxonomy" id="1844966"/>
    <lineage>
        <taxon>Eukaryota</taxon>
        <taxon>Metazoa</taxon>
        <taxon>Spiralia</taxon>
        <taxon>Lophotrochozoa</taxon>
        <taxon>Platyhelminthes</taxon>
        <taxon>Monogenea</taxon>
        <taxon>Monopisthocotylea</taxon>
        <taxon>Dactylogyridea</taxon>
        <taxon>Ancyrocephalidae</taxon>
        <taxon>Cichlidogyrus</taxon>
    </lineage>
</organism>
<dbReference type="AlphaFoldDB" id="A0ABD2QLD3"/>
<evidence type="ECO:0000313" key="3">
    <source>
        <dbReference type="Proteomes" id="UP001626550"/>
    </source>
</evidence>
<dbReference type="CDD" id="cd23767">
    <property type="entry name" value="IQCD"/>
    <property type="match status" value="1"/>
</dbReference>
<evidence type="ECO:0008006" key="4">
    <source>
        <dbReference type="Google" id="ProtNLM"/>
    </source>
</evidence>
<sequence length="697" mass="82097">MCKLLSFITIVLRFKHKAIDTELSESESSSDEETEYFKEFPVLEEKINKKIENLGGEAFVKLNWSSPKDAAWINFGNTLKCSNYDETLLLLKSSDFIAHDIKHSHDFCEGKVEDLKSHPKILVLREWRDIRAKDEFRCFVKRRQLFAISQRRIDSAFLELQKRQKMIQNQIMTFFEENLAAAFPLLSYTFDVICDEKDEVTLVDFNVYGDPTEPLLFTYAELNDFSRRQYSKDVIMFRLQRDEKINLKSNEMNAYKFPLDITSLCNENISEISSIFNQGLRVVICTKINEFLLREHTLSDGDSLQSDINFLFLLVGVHLSSLKESEVKDSHSATKIQALWRGYLVRRNLSKANDAISILQSIIRRRIKNKRIERSAKEAAEELCFKITLSRKKRYREALERELKLIKTLPISITKNYEFTRKNEAAFRLQAFFRGVRERRMLREGNLTRIKAARVLQRAWRKKMSRRDLLELRGGPSRNWLLNHLTKAQKHLAQQLNDEVTNRLKLEHEIWSQENTKIVTSKEELQQLHQRTHDMLKKRLFLRAKASFQCDRLQAIEKRAKADLEILSSEMTWDENKPERETACSRLKSFVDNYDSKGPKRPTLHCNVQSIASLAKSQHNDKIASLSEHPWRISYQRWLEYCQETLQPTEERLEDGVPYWKAIDTDLTTDPQILQMRFKTEGPRFDRIFLIENQESL</sequence>
<keyword evidence="3" id="KW-1185">Reference proteome</keyword>
<dbReference type="PANTHER" id="PTHR15323">
    <property type="entry name" value="D123 PROTEIN"/>
    <property type="match status" value="1"/>
</dbReference>
<dbReference type="Gene3D" id="1.20.5.190">
    <property type="match status" value="2"/>
</dbReference>
<comment type="caution">
    <text evidence="2">The sequence shown here is derived from an EMBL/GenBank/DDBJ whole genome shotgun (WGS) entry which is preliminary data.</text>
</comment>
<dbReference type="Pfam" id="PF00612">
    <property type="entry name" value="IQ"/>
    <property type="match status" value="1"/>
</dbReference>
<dbReference type="SMART" id="SM00015">
    <property type="entry name" value="IQ"/>
    <property type="match status" value="3"/>
</dbReference>
<evidence type="ECO:0000256" key="1">
    <source>
        <dbReference type="ARBA" id="ARBA00011047"/>
    </source>
</evidence>
<dbReference type="PANTHER" id="PTHR15323:SF6">
    <property type="entry name" value="CELL DIVISION CYCLE PROTEIN 123 HOMOLOG"/>
    <property type="match status" value="1"/>
</dbReference>
<dbReference type="Proteomes" id="UP001626550">
    <property type="component" value="Unassembled WGS sequence"/>
</dbReference>
<comment type="similarity">
    <text evidence="1">Belongs to the CDC123 family.</text>
</comment>
<name>A0ABD2QLD3_9PLAT</name>
<dbReference type="EMBL" id="JBJKFK010000088">
    <property type="protein sequence ID" value="KAL3319942.1"/>
    <property type="molecule type" value="Genomic_DNA"/>
</dbReference>
<proteinExistence type="inferred from homology"/>
<protein>
    <recommendedName>
        <fullName evidence="4">Cell division cycle protein 123 homolog</fullName>
    </recommendedName>
</protein>
<dbReference type="InterPro" id="IPR000048">
    <property type="entry name" value="IQ_motif_EF-hand-BS"/>
</dbReference>
<dbReference type="Pfam" id="PF07065">
    <property type="entry name" value="D123"/>
    <property type="match status" value="1"/>
</dbReference>
<dbReference type="InterPro" id="IPR009772">
    <property type="entry name" value="CDC123"/>
</dbReference>
<reference evidence="2 3" key="1">
    <citation type="submission" date="2024-11" db="EMBL/GenBank/DDBJ databases">
        <title>Adaptive evolution of stress response genes in parasites aligns with host niche diversity.</title>
        <authorList>
            <person name="Hahn C."/>
            <person name="Resl P."/>
        </authorList>
    </citation>
    <scope>NUCLEOTIDE SEQUENCE [LARGE SCALE GENOMIC DNA]</scope>
    <source>
        <strain evidence="2">EGGRZ-B1_66</strain>
        <tissue evidence="2">Body</tissue>
    </source>
</reference>
<dbReference type="PROSITE" id="PS50096">
    <property type="entry name" value="IQ"/>
    <property type="match status" value="2"/>
</dbReference>
<gene>
    <name evidence="2" type="ORF">Ciccas_001370</name>
</gene>
<evidence type="ECO:0000313" key="2">
    <source>
        <dbReference type="EMBL" id="KAL3319942.1"/>
    </source>
</evidence>